<name>A0A6B0CS66_STAAU</name>
<dbReference type="EMBL" id="WPRH01000399">
    <property type="protein sequence ID" value="MVI55476.1"/>
    <property type="molecule type" value="Genomic_DNA"/>
</dbReference>
<dbReference type="Proteomes" id="UP000434412">
    <property type="component" value="Unassembled WGS sequence"/>
</dbReference>
<organism evidence="2 4">
    <name type="scientific">Staphylococcus aureus</name>
    <dbReference type="NCBI Taxonomy" id="1280"/>
    <lineage>
        <taxon>Bacteria</taxon>
        <taxon>Bacillati</taxon>
        <taxon>Bacillota</taxon>
        <taxon>Bacilli</taxon>
        <taxon>Bacillales</taxon>
        <taxon>Staphylococcaceae</taxon>
        <taxon>Staphylococcus</taxon>
    </lineage>
</organism>
<sequence length="115" mass="13877">MKTQINELKSYITNLFQLTSQENWECEALNESADNILPERFLNDSPLSNRILETYTYYNNELHELSIYPFLMYYQNQLISIGYLNHYDMDFLYLNDTQTTIIDERHLLKGENKYE</sequence>
<dbReference type="EMBL" id="WPVZ01000348">
    <property type="protein sequence ID" value="MVL44949.1"/>
    <property type="molecule type" value="Genomic_DNA"/>
</dbReference>
<comment type="caution">
    <text evidence="2">The sequence shown here is derived from an EMBL/GenBank/DDBJ whole genome shotgun (WGS) entry which is preliminary data.</text>
</comment>
<reference evidence="3 4" key="1">
    <citation type="submission" date="2019-11" db="EMBL/GenBank/DDBJ databases">
        <title>Implementation of targeted gown and glove precautions to prevent Staphylococcus aureus acquisition in community-based nursing homes.</title>
        <authorList>
            <person name="Stine O.C."/>
        </authorList>
    </citation>
    <scope>NUCLEOTIDE SEQUENCE [LARGE SCALE GENOMIC DNA]</scope>
    <source>
        <strain evidence="2 4">S_2023.LVRQ.AN</strain>
        <strain evidence="1 3">S_4031.LGMP.AI</strain>
    </source>
</reference>
<dbReference type="Gene3D" id="3.10.450.250">
    <property type="entry name" value="S. aureus uracil DNA glycosylase inhibitor"/>
    <property type="match status" value="1"/>
</dbReference>
<proteinExistence type="predicted"/>
<evidence type="ECO:0000313" key="1">
    <source>
        <dbReference type="EMBL" id="MVI55476.1"/>
    </source>
</evidence>
<evidence type="ECO:0000313" key="2">
    <source>
        <dbReference type="EMBL" id="MVL44949.1"/>
    </source>
</evidence>
<dbReference type="InterPro" id="IPR043068">
    <property type="entry name" value="SAUGI_sf"/>
</dbReference>
<protein>
    <submittedName>
        <fullName evidence="2">Uncharacterized protein</fullName>
    </submittedName>
</protein>
<dbReference type="InterPro" id="IPR009295">
    <property type="entry name" value="SAUGI"/>
</dbReference>
<accession>A0A6B0CS66</accession>
<dbReference type="AlphaFoldDB" id="A0A6B0CS66"/>
<evidence type="ECO:0000313" key="3">
    <source>
        <dbReference type="Proteomes" id="UP000433366"/>
    </source>
</evidence>
<dbReference type="Proteomes" id="UP000433366">
    <property type="component" value="Unassembled WGS sequence"/>
</dbReference>
<gene>
    <name evidence="1" type="ORF">GO793_06340</name>
    <name evidence="2" type="ORF">GO941_05520</name>
</gene>
<evidence type="ECO:0000313" key="4">
    <source>
        <dbReference type="Proteomes" id="UP000434412"/>
    </source>
</evidence>
<dbReference type="Pfam" id="PF06106">
    <property type="entry name" value="SAUGI"/>
    <property type="match status" value="1"/>
</dbReference>